<protein>
    <submittedName>
        <fullName evidence="2">Uncharacterized protein</fullName>
    </submittedName>
</protein>
<keyword evidence="1" id="KW-0812">Transmembrane</keyword>
<name>A0A0F8AVI8_9EURY</name>
<feature type="transmembrane region" description="Helical" evidence="1">
    <location>
        <begin position="41"/>
        <end position="64"/>
    </location>
</feature>
<reference evidence="2 3" key="1">
    <citation type="journal article" date="2015" name="Genome Announc.">
        <title>Draft genome sequence of a Halorubrum H3 strain isolated from the burlinskoye salt lake (Altai Krai, Russia).</title>
        <authorList>
            <person name="Rozanov A.S."/>
            <person name="Bryanskaya A.V."/>
            <person name="Malup T.K."/>
            <person name="Kotenko A.V."/>
            <person name="Peltek S.E."/>
        </authorList>
    </citation>
    <scope>NUCLEOTIDE SEQUENCE [LARGE SCALE GENOMIC DNA]</scope>
    <source>
        <strain evidence="2 3">H3</strain>
    </source>
</reference>
<dbReference type="RefSeq" id="WP_050024206.1">
    <property type="nucleotide sequence ID" value="NZ_JNFH02000016.1"/>
</dbReference>
<dbReference type="Proteomes" id="UP000053331">
    <property type="component" value="Unassembled WGS sequence"/>
</dbReference>
<comment type="caution">
    <text evidence="2">The sequence shown here is derived from an EMBL/GenBank/DDBJ whole genome shotgun (WGS) entry which is preliminary data.</text>
</comment>
<proteinExistence type="predicted"/>
<accession>A0A0F8AVI8</accession>
<dbReference type="OrthoDB" id="214866at2157"/>
<dbReference type="Pfam" id="PF24416">
    <property type="entry name" value="DUF7548"/>
    <property type="match status" value="1"/>
</dbReference>
<evidence type="ECO:0000313" key="3">
    <source>
        <dbReference type="Proteomes" id="UP000053331"/>
    </source>
</evidence>
<feature type="transmembrane region" description="Helical" evidence="1">
    <location>
        <begin position="116"/>
        <end position="136"/>
    </location>
</feature>
<evidence type="ECO:0000256" key="1">
    <source>
        <dbReference type="SAM" id="Phobius"/>
    </source>
</evidence>
<gene>
    <name evidence="2" type="ORF">FK85_25625</name>
</gene>
<dbReference type="AlphaFoldDB" id="A0A0F8AVI8"/>
<organism evidence="2 3">
    <name type="scientific">Halorubrum saccharovorum</name>
    <dbReference type="NCBI Taxonomy" id="2248"/>
    <lineage>
        <taxon>Archaea</taxon>
        <taxon>Methanobacteriati</taxon>
        <taxon>Methanobacteriota</taxon>
        <taxon>Stenosarchaea group</taxon>
        <taxon>Halobacteria</taxon>
        <taxon>Halobacteriales</taxon>
        <taxon>Haloferacaceae</taxon>
        <taxon>Halorubrum</taxon>
    </lineage>
</organism>
<feature type="transmembrane region" description="Helical" evidence="1">
    <location>
        <begin position="12"/>
        <end position="35"/>
    </location>
</feature>
<keyword evidence="1" id="KW-0472">Membrane</keyword>
<sequence>MNLRAVTRRIGIAAGVVTALALAAPYVILSGGAYASQLADYYASGVVGAAGIALFALLSAVVIASVERGNLDPGSLAGAAVVLGLATTLSAAAWALAIEPSPMFRDNLWLVWHPRVVVALSVLVPASAAAYARNLLA</sequence>
<keyword evidence="1" id="KW-1133">Transmembrane helix</keyword>
<feature type="transmembrane region" description="Helical" evidence="1">
    <location>
        <begin position="76"/>
        <end position="96"/>
    </location>
</feature>
<dbReference type="InterPro" id="IPR055970">
    <property type="entry name" value="DUF7548"/>
</dbReference>
<keyword evidence="3" id="KW-1185">Reference proteome</keyword>
<dbReference type="EMBL" id="JNFH02000016">
    <property type="protein sequence ID" value="KKF39821.1"/>
    <property type="molecule type" value="Genomic_DNA"/>
</dbReference>
<evidence type="ECO:0000313" key="2">
    <source>
        <dbReference type="EMBL" id="KKF39821.1"/>
    </source>
</evidence>